<feature type="compositionally biased region" description="Basic residues" evidence="1">
    <location>
        <begin position="14"/>
        <end position="26"/>
    </location>
</feature>
<proteinExistence type="predicted"/>
<dbReference type="AlphaFoldDB" id="A0AAW2FYF9"/>
<comment type="caution">
    <text evidence="2">The sequence shown here is derived from an EMBL/GenBank/DDBJ whole genome shotgun (WGS) entry which is preliminary data.</text>
</comment>
<keyword evidence="3" id="KW-1185">Reference proteome</keyword>
<accession>A0AAW2FYF9</accession>
<dbReference type="Proteomes" id="UP001430953">
    <property type="component" value="Unassembled WGS sequence"/>
</dbReference>
<evidence type="ECO:0000256" key="1">
    <source>
        <dbReference type="SAM" id="MobiDB-lite"/>
    </source>
</evidence>
<name>A0AAW2FYF9_9HYME</name>
<feature type="region of interest" description="Disordered" evidence="1">
    <location>
        <begin position="1"/>
        <end position="35"/>
    </location>
</feature>
<organism evidence="2 3">
    <name type="scientific">Cardiocondyla obscurior</name>
    <dbReference type="NCBI Taxonomy" id="286306"/>
    <lineage>
        <taxon>Eukaryota</taxon>
        <taxon>Metazoa</taxon>
        <taxon>Ecdysozoa</taxon>
        <taxon>Arthropoda</taxon>
        <taxon>Hexapoda</taxon>
        <taxon>Insecta</taxon>
        <taxon>Pterygota</taxon>
        <taxon>Neoptera</taxon>
        <taxon>Endopterygota</taxon>
        <taxon>Hymenoptera</taxon>
        <taxon>Apocrita</taxon>
        <taxon>Aculeata</taxon>
        <taxon>Formicoidea</taxon>
        <taxon>Formicidae</taxon>
        <taxon>Myrmicinae</taxon>
        <taxon>Cardiocondyla</taxon>
    </lineage>
</organism>
<dbReference type="EMBL" id="JADYXP020000007">
    <property type="protein sequence ID" value="KAL0119891.1"/>
    <property type="molecule type" value="Genomic_DNA"/>
</dbReference>
<protein>
    <submittedName>
        <fullName evidence="2">Uncharacterized protein</fullName>
    </submittedName>
</protein>
<evidence type="ECO:0000313" key="3">
    <source>
        <dbReference type="Proteomes" id="UP001430953"/>
    </source>
</evidence>
<gene>
    <name evidence="2" type="ORF">PUN28_007964</name>
</gene>
<evidence type="ECO:0000313" key="2">
    <source>
        <dbReference type="EMBL" id="KAL0119891.1"/>
    </source>
</evidence>
<sequence length="82" mass="9630">MQSSITILKENKQTIKKKKKKKKKRTKESVDRSRYSEDRDCCRLGGALDSFDYGRFDRQAAPRCLVECRAWTSAFNVKHETK</sequence>
<reference evidence="2 3" key="1">
    <citation type="submission" date="2023-03" db="EMBL/GenBank/DDBJ databases">
        <title>High recombination rates correlate with genetic variation in Cardiocondyla obscurior ants.</title>
        <authorList>
            <person name="Errbii M."/>
        </authorList>
    </citation>
    <scope>NUCLEOTIDE SEQUENCE [LARGE SCALE GENOMIC DNA]</scope>
    <source>
        <strain evidence="2">Alpha-2009</strain>
        <tissue evidence="2">Whole body</tissue>
    </source>
</reference>